<accession>A0A2S4UGK6</accession>
<sequence length="133" mass="14987">MLFYLLACCATIIIVHRNLSASATQRSPTASPLEVRELAAEVEALEIDSSHLDESLVALDLLLTAWDIEVDLTKSVLQKNSHSPLLRPLWENDGESDFYELKVLLDYHTAINHHAVTINSRCDTMRQRLTAMK</sequence>
<keyword evidence="1" id="KW-0732">Signal</keyword>
<dbReference type="EMBL" id="PKSM01000369">
    <property type="protein sequence ID" value="POV96453.1"/>
    <property type="molecule type" value="Genomic_DNA"/>
</dbReference>
<feature type="signal peptide" evidence="1">
    <location>
        <begin position="1"/>
        <end position="23"/>
    </location>
</feature>
<name>A0A2S4UGK6_9BASI</name>
<dbReference type="VEuPathDB" id="FungiDB:PSTT_09239"/>
<evidence type="ECO:0000313" key="3">
    <source>
        <dbReference type="Proteomes" id="UP000238274"/>
    </source>
</evidence>
<gene>
    <name evidence="2" type="ORF">PSHT_15125</name>
</gene>
<dbReference type="AlphaFoldDB" id="A0A2S4UGK6"/>
<reference evidence="3" key="3">
    <citation type="journal article" date="2018" name="Mol. Plant Microbe Interact.">
        <title>Genome sequence resources for the wheat stripe rust pathogen (Puccinia striiformis f. sp. tritici) and the barley stripe rust pathogen (Puccinia striiformis f. sp. hordei).</title>
        <authorList>
            <person name="Xia C."/>
            <person name="Wang M."/>
            <person name="Yin C."/>
            <person name="Cornejo O.E."/>
            <person name="Hulbert S.H."/>
            <person name="Chen X."/>
        </authorList>
    </citation>
    <scope>NUCLEOTIDE SEQUENCE [LARGE SCALE GENOMIC DNA]</scope>
    <source>
        <strain evidence="3">93TX-2</strain>
    </source>
</reference>
<protein>
    <submittedName>
        <fullName evidence="2">Uncharacterized protein</fullName>
    </submittedName>
</protein>
<keyword evidence="3" id="KW-1185">Reference proteome</keyword>
<comment type="caution">
    <text evidence="2">The sequence shown here is derived from an EMBL/GenBank/DDBJ whole genome shotgun (WGS) entry which is preliminary data.</text>
</comment>
<organism evidence="2 3">
    <name type="scientific">Puccinia striiformis</name>
    <dbReference type="NCBI Taxonomy" id="27350"/>
    <lineage>
        <taxon>Eukaryota</taxon>
        <taxon>Fungi</taxon>
        <taxon>Dikarya</taxon>
        <taxon>Basidiomycota</taxon>
        <taxon>Pucciniomycotina</taxon>
        <taxon>Pucciniomycetes</taxon>
        <taxon>Pucciniales</taxon>
        <taxon>Pucciniaceae</taxon>
        <taxon>Puccinia</taxon>
    </lineage>
</organism>
<feature type="chain" id="PRO_5015397762" evidence="1">
    <location>
        <begin position="24"/>
        <end position="133"/>
    </location>
</feature>
<reference evidence="2 3" key="1">
    <citation type="submission" date="2017-12" db="EMBL/GenBank/DDBJ databases">
        <title>Gene loss provides genomic basis for host adaptation in cereal stripe rust fungi.</title>
        <authorList>
            <person name="Xia C."/>
        </authorList>
    </citation>
    <scope>NUCLEOTIDE SEQUENCE [LARGE SCALE GENOMIC DNA]</scope>
    <source>
        <strain evidence="2 3">93TX-2</strain>
    </source>
</reference>
<dbReference type="VEuPathDB" id="FungiDB:PSHT_15125"/>
<evidence type="ECO:0000313" key="2">
    <source>
        <dbReference type="EMBL" id="POV96453.1"/>
    </source>
</evidence>
<reference evidence="3" key="2">
    <citation type="journal article" date="2018" name="BMC Genomics">
        <title>Genomic insights into host adaptation between the wheat stripe rust pathogen (Puccinia striiformis f. sp. tritici) and the barley stripe rust pathogen (Puccinia striiformis f. sp. hordei).</title>
        <authorList>
            <person name="Xia C."/>
            <person name="Wang M."/>
            <person name="Yin C."/>
            <person name="Cornejo O.E."/>
            <person name="Hulbert S.H."/>
            <person name="Chen X."/>
        </authorList>
    </citation>
    <scope>NUCLEOTIDE SEQUENCE [LARGE SCALE GENOMIC DNA]</scope>
    <source>
        <strain evidence="3">93TX-2</strain>
    </source>
</reference>
<dbReference type="Proteomes" id="UP000238274">
    <property type="component" value="Unassembled WGS sequence"/>
</dbReference>
<proteinExistence type="predicted"/>
<evidence type="ECO:0000256" key="1">
    <source>
        <dbReference type="SAM" id="SignalP"/>
    </source>
</evidence>